<gene>
    <name evidence="1" type="ORF">EYF80_033230</name>
</gene>
<sequence>MLAPPSEALRPRGPMPLSSCRVGGCSNDCSWVGQVQVIFRKVFPAKSTDVGRPIGRERADRTLYSSCCVGCKLWVGMSVCIWPMVGASWRKGGWGTAPRGKPGGSFWRSSCISVLRIHRRIHPKFATGDHQGKF</sequence>
<keyword evidence="2" id="KW-1185">Reference proteome</keyword>
<evidence type="ECO:0000313" key="2">
    <source>
        <dbReference type="Proteomes" id="UP000314294"/>
    </source>
</evidence>
<evidence type="ECO:0000313" key="1">
    <source>
        <dbReference type="EMBL" id="TNN56585.1"/>
    </source>
</evidence>
<reference evidence="1 2" key="1">
    <citation type="submission" date="2019-03" db="EMBL/GenBank/DDBJ databases">
        <title>First draft genome of Liparis tanakae, snailfish: a comprehensive survey of snailfish specific genes.</title>
        <authorList>
            <person name="Kim W."/>
            <person name="Song I."/>
            <person name="Jeong J.-H."/>
            <person name="Kim D."/>
            <person name="Kim S."/>
            <person name="Ryu S."/>
            <person name="Song J.Y."/>
            <person name="Lee S.K."/>
        </authorList>
    </citation>
    <scope>NUCLEOTIDE SEQUENCE [LARGE SCALE GENOMIC DNA]</scope>
    <source>
        <tissue evidence="1">Muscle</tissue>
    </source>
</reference>
<organism evidence="1 2">
    <name type="scientific">Liparis tanakae</name>
    <name type="common">Tanaka's snailfish</name>
    <dbReference type="NCBI Taxonomy" id="230148"/>
    <lineage>
        <taxon>Eukaryota</taxon>
        <taxon>Metazoa</taxon>
        <taxon>Chordata</taxon>
        <taxon>Craniata</taxon>
        <taxon>Vertebrata</taxon>
        <taxon>Euteleostomi</taxon>
        <taxon>Actinopterygii</taxon>
        <taxon>Neopterygii</taxon>
        <taxon>Teleostei</taxon>
        <taxon>Neoteleostei</taxon>
        <taxon>Acanthomorphata</taxon>
        <taxon>Eupercaria</taxon>
        <taxon>Perciformes</taxon>
        <taxon>Cottioidei</taxon>
        <taxon>Cottales</taxon>
        <taxon>Liparidae</taxon>
        <taxon>Liparis</taxon>
    </lineage>
</organism>
<proteinExistence type="predicted"/>
<name>A0A4Z2GTX3_9TELE</name>
<protein>
    <submittedName>
        <fullName evidence="1">Uncharacterized protein</fullName>
    </submittedName>
</protein>
<dbReference type="Proteomes" id="UP000314294">
    <property type="component" value="Unassembled WGS sequence"/>
</dbReference>
<accession>A0A4Z2GTX3</accession>
<dbReference type="AlphaFoldDB" id="A0A4Z2GTX3"/>
<dbReference type="EMBL" id="SRLO01000425">
    <property type="protein sequence ID" value="TNN56585.1"/>
    <property type="molecule type" value="Genomic_DNA"/>
</dbReference>
<comment type="caution">
    <text evidence="1">The sequence shown here is derived from an EMBL/GenBank/DDBJ whole genome shotgun (WGS) entry which is preliminary data.</text>
</comment>